<reference evidence="1 2" key="1">
    <citation type="journal article" date="2013" name="PLoS Genet.">
        <title>Distinctive expansion of potential virulence genes in the genome of the oomycete fish pathogen Saprolegnia parasitica.</title>
        <authorList>
            <person name="Jiang R.H."/>
            <person name="de Bruijn I."/>
            <person name="Haas B.J."/>
            <person name="Belmonte R."/>
            <person name="Lobach L."/>
            <person name="Christie J."/>
            <person name="van den Ackerveken G."/>
            <person name="Bottin A."/>
            <person name="Bulone V."/>
            <person name="Diaz-Moreno S.M."/>
            <person name="Dumas B."/>
            <person name="Fan L."/>
            <person name="Gaulin E."/>
            <person name="Govers F."/>
            <person name="Grenville-Briggs L.J."/>
            <person name="Horner N.R."/>
            <person name="Levin J.Z."/>
            <person name="Mammella M."/>
            <person name="Meijer H.J."/>
            <person name="Morris P."/>
            <person name="Nusbaum C."/>
            <person name="Oome S."/>
            <person name="Phillips A.J."/>
            <person name="van Rooyen D."/>
            <person name="Rzeszutek E."/>
            <person name="Saraiva M."/>
            <person name="Secombes C.J."/>
            <person name="Seidl M.F."/>
            <person name="Snel B."/>
            <person name="Stassen J.H."/>
            <person name="Sykes S."/>
            <person name="Tripathy S."/>
            <person name="van den Berg H."/>
            <person name="Vega-Arreguin J.C."/>
            <person name="Wawra S."/>
            <person name="Young S.K."/>
            <person name="Zeng Q."/>
            <person name="Dieguez-Uribeondo J."/>
            <person name="Russ C."/>
            <person name="Tyler B.M."/>
            <person name="van West P."/>
        </authorList>
    </citation>
    <scope>NUCLEOTIDE SEQUENCE [LARGE SCALE GENOMIC DNA]</scope>
    <source>
        <strain evidence="1 2">CBS 223.65</strain>
    </source>
</reference>
<accession>A0A067BN90</accession>
<name>A0A067BN90_SAPPC</name>
<organism evidence="1 2">
    <name type="scientific">Saprolegnia parasitica (strain CBS 223.65)</name>
    <dbReference type="NCBI Taxonomy" id="695850"/>
    <lineage>
        <taxon>Eukaryota</taxon>
        <taxon>Sar</taxon>
        <taxon>Stramenopiles</taxon>
        <taxon>Oomycota</taxon>
        <taxon>Saprolegniomycetes</taxon>
        <taxon>Saprolegniales</taxon>
        <taxon>Saprolegniaceae</taxon>
        <taxon>Saprolegnia</taxon>
    </lineage>
</organism>
<dbReference type="RefSeq" id="XP_012213456.1">
    <property type="nucleotide sequence ID" value="XM_012358066.1"/>
</dbReference>
<evidence type="ECO:0000313" key="2">
    <source>
        <dbReference type="Proteomes" id="UP000030745"/>
    </source>
</evidence>
<protein>
    <submittedName>
        <fullName evidence="1">Uncharacterized protein</fullName>
    </submittedName>
</protein>
<dbReference type="STRING" id="695850.A0A067BN90"/>
<dbReference type="VEuPathDB" id="FungiDB:SPRG_18627"/>
<evidence type="ECO:0000313" key="1">
    <source>
        <dbReference type="EMBL" id="KDO15836.1"/>
    </source>
</evidence>
<dbReference type="EMBL" id="KK584528">
    <property type="protein sequence ID" value="KDO15836.1"/>
    <property type="molecule type" value="Genomic_DNA"/>
</dbReference>
<dbReference type="GeneID" id="24140150"/>
<dbReference type="Proteomes" id="UP000030745">
    <property type="component" value="Unassembled WGS sequence"/>
</dbReference>
<sequence length="166" mass="18256">MPPPPTLAIARPPSTLRSVVDLEDTIECLQETLRGRPACLHLAFLAKIMVLWLHAPDKFLLYVCPAKVKVLKSLQEVVAKMTEDVDSDEPCTLRLLVSTNNQTNASPRKETPTAEILLPDASPVPLELPRLATFYPTHDEPSVLALRQVELQSILARATSVAISES</sequence>
<dbReference type="AlphaFoldDB" id="A0A067BN90"/>
<proteinExistence type="predicted"/>
<keyword evidence="2" id="KW-1185">Reference proteome</keyword>
<dbReference type="KEGG" id="spar:SPRG_18627"/>
<gene>
    <name evidence="1" type="ORF">SPRG_18627</name>
</gene>